<dbReference type="InterPro" id="IPR029069">
    <property type="entry name" value="HotDog_dom_sf"/>
</dbReference>
<keyword evidence="2" id="KW-0378">Hydrolase</keyword>
<evidence type="ECO:0000256" key="2">
    <source>
        <dbReference type="ARBA" id="ARBA00022801"/>
    </source>
</evidence>
<evidence type="ECO:0000256" key="1">
    <source>
        <dbReference type="ARBA" id="ARBA00008324"/>
    </source>
</evidence>
<name>A0A1H5DG35_9MICO</name>
<proteinExistence type="inferred from homology"/>
<dbReference type="InterPro" id="IPR039298">
    <property type="entry name" value="ACOT13"/>
</dbReference>
<dbReference type="OrthoDB" id="3477511at2"/>
<dbReference type="CDD" id="cd03443">
    <property type="entry name" value="PaaI_thioesterase"/>
    <property type="match status" value="1"/>
</dbReference>
<sequence length="145" mass="14970">MHPLANHWIENIVLQSPVAQTLSITARSADIDHVTFVMPFSEALTTTPGVLHGGAVATLIDTVGAAASASGISPDVPASGGATTNLLVNYLRSASTDLTATATVVHRTHSGTLTEVHVTDTQGDLVATGQVNSRIFYEGPDANPK</sequence>
<dbReference type="AlphaFoldDB" id="A0A1H5DG35"/>
<dbReference type="InterPro" id="IPR006683">
    <property type="entry name" value="Thioestr_dom"/>
</dbReference>
<keyword evidence="5" id="KW-1185">Reference proteome</keyword>
<organism evidence="4 5">
    <name type="scientific">Ruania alba</name>
    <dbReference type="NCBI Taxonomy" id="648782"/>
    <lineage>
        <taxon>Bacteria</taxon>
        <taxon>Bacillati</taxon>
        <taxon>Actinomycetota</taxon>
        <taxon>Actinomycetes</taxon>
        <taxon>Micrococcales</taxon>
        <taxon>Ruaniaceae</taxon>
        <taxon>Ruania</taxon>
    </lineage>
</organism>
<dbReference type="InterPro" id="IPR003736">
    <property type="entry name" value="PAAI_dom"/>
</dbReference>
<dbReference type="PANTHER" id="PTHR21660">
    <property type="entry name" value="THIOESTERASE SUPERFAMILY MEMBER-RELATED"/>
    <property type="match status" value="1"/>
</dbReference>
<evidence type="ECO:0000313" key="5">
    <source>
        <dbReference type="Proteomes" id="UP000199220"/>
    </source>
</evidence>
<reference evidence="5" key="1">
    <citation type="submission" date="2016-10" db="EMBL/GenBank/DDBJ databases">
        <authorList>
            <person name="Varghese N."/>
            <person name="Submissions S."/>
        </authorList>
    </citation>
    <scope>NUCLEOTIDE SEQUENCE [LARGE SCALE GENOMIC DNA]</scope>
    <source>
        <strain evidence="5">DSM 21368</strain>
    </source>
</reference>
<feature type="domain" description="Thioesterase" evidence="3">
    <location>
        <begin position="49"/>
        <end position="126"/>
    </location>
</feature>
<protein>
    <submittedName>
        <fullName evidence="4">Uncharacterized domain 1-containing protein</fullName>
    </submittedName>
</protein>
<dbReference type="PANTHER" id="PTHR21660:SF1">
    <property type="entry name" value="ACYL-COENZYME A THIOESTERASE 13"/>
    <property type="match status" value="1"/>
</dbReference>
<dbReference type="Proteomes" id="UP000199220">
    <property type="component" value="Unassembled WGS sequence"/>
</dbReference>
<evidence type="ECO:0000259" key="3">
    <source>
        <dbReference type="Pfam" id="PF03061"/>
    </source>
</evidence>
<dbReference type="Gene3D" id="3.10.129.10">
    <property type="entry name" value="Hotdog Thioesterase"/>
    <property type="match status" value="1"/>
</dbReference>
<accession>A0A1H5DG35</accession>
<dbReference type="EMBL" id="FNTX01000001">
    <property type="protein sequence ID" value="SED77732.1"/>
    <property type="molecule type" value="Genomic_DNA"/>
</dbReference>
<dbReference type="STRING" id="648782.SAMN04488554_0667"/>
<dbReference type="RefSeq" id="WP_089771679.1">
    <property type="nucleotide sequence ID" value="NZ_FNTX01000001.1"/>
</dbReference>
<evidence type="ECO:0000313" key="4">
    <source>
        <dbReference type="EMBL" id="SED77732.1"/>
    </source>
</evidence>
<dbReference type="Pfam" id="PF03061">
    <property type="entry name" value="4HBT"/>
    <property type="match status" value="1"/>
</dbReference>
<gene>
    <name evidence="4" type="ORF">SAMN04488554_0667</name>
</gene>
<dbReference type="SUPFAM" id="SSF54637">
    <property type="entry name" value="Thioesterase/thiol ester dehydrase-isomerase"/>
    <property type="match status" value="1"/>
</dbReference>
<comment type="similarity">
    <text evidence="1">Belongs to the thioesterase PaaI family.</text>
</comment>
<dbReference type="NCBIfam" id="TIGR00369">
    <property type="entry name" value="unchar_dom_1"/>
    <property type="match status" value="1"/>
</dbReference>
<dbReference type="GO" id="GO:0047617">
    <property type="term" value="F:fatty acyl-CoA hydrolase activity"/>
    <property type="evidence" value="ECO:0007669"/>
    <property type="project" value="InterPro"/>
</dbReference>